<protein>
    <submittedName>
        <fullName evidence="1">Uncharacterized protein</fullName>
    </submittedName>
</protein>
<sequence>MIAVTCPGTGAQRLFPHQPAFKPQQLSKDSRDIAVDMLFTHSLSKDSRDIDIEPHRLLRGSLGLFKH</sequence>
<evidence type="ECO:0000313" key="1">
    <source>
        <dbReference type="EMBL" id="QHR89692.1"/>
    </source>
</evidence>
<gene>
    <name evidence="1" type="primary">orf03737</name>
    <name evidence="1" type="ORF">Q903MT_gene3714</name>
</gene>
<proteinExistence type="predicted"/>
<accession>A0A6B9XUB6</accession>
<name>A0A6B9XUB6_PICSI</name>
<reference evidence="1" key="1">
    <citation type="submission" date="2019-03" db="EMBL/GenBank/DDBJ databases">
        <title>Largest Complete Mitochondrial Genome of a Gymnosperm, Sitka Spruce (Picea sitchensis), Indicates Complex Physical Structure.</title>
        <authorList>
            <person name="Jackman S.D."/>
            <person name="Coombe L."/>
            <person name="Warren R."/>
            <person name="Kirk H."/>
            <person name="Trinh E."/>
            <person name="McLeod T."/>
            <person name="Pleasance S."/>
            <person name="Pandoh P."/>
            <person name="Zhao Y."/>
            <person name="Coope R."/>
            <person name="Bousquet J."/>
            <person name="Bohlmann J.C."/>
            <person name="Jones S.J.M."/>
            <person name="Birol I."/>
        </authorList>
    </citation>
    <scope>NUCLEOTIDE SEQUENCE</scope>
    <source>
        <strain evidence="1">Q903</strain>
    </source>
</reference>
<geneLocation type="mitochondrion" evidence="1"/>
<dbReference type="AlphaFoldDB" id="A0A6B9XUB6"/>
<dbReference type="EMBL" id="MK697699">
    <property type="protein sequence ID" value="QHR89692.1"/>
    <property type="molecule type" value="Genomic_DNA"/>
</dbReference>
<keyword evidence="1" id="KW-0496">Mitochondrion</keyword>
<organism evidence="1">
    <name type="scientific">Picea sitchensis</name>
    <name type="common">Sitka spruce</name>
    <name type="synonym">Pinus sitchensis</name>
    <dbReference type="NCBI Taxonomy" id="3332"/>
    <lineage>
        <taxon>Eukaryota</taxon>
        <taxon>Viridiplantae</taxon>
        <taxon>Streptophyta</taxon>
        <taxon>Embryophyta</taxon>
        <taxon>Tracheophyta</taxon>
        <taxon>Spermatophyta</taxon>
        <taxon>Pinopsida</taxon>
        <taxon>Pinidae</taxon>
        <taxon>Conifers I</taxon>
        <taxon>Pinales</taxon>
        <taxon>Pinaceae</taxon>
        <taxon>Picea</taxon>
    </lineage>
</organism>